<evidence type="ECO:0000313" key="1">
    <source>
        <dbReference type="EMBL" id="SOB94595.1"/>
    </source>
</evidence>
<gene>
    <name evidence="1" type="ORF">SAMN05877831_101531</name>
</gene>
<dbReference type="AlphaFoldDB" id="A0A285RKF4"/>
<proteinExistence type="predicted"/>
<dbReference type="OrthoDB" id="7775772at2"/>
<name>A0A285RKF4_9RHOB</name>
<protein>
    <submittedName>
        <fullName evidence="1">Uncharacterized protein</fullName>
    </submittedName>
</protein>
<keyword evidence="2" id="KW-1185">Reference proteome</keyword>
<dbReference type="EMBL" id="OBMT01000001">
    <property type="protein sequence ID" value="SOB94595.1"/>
    <property type="molecule type" value="Genomic_DNA"/>
</dbReference>
<dbReference type="RefSeq" id="WP_097068527.1">
    <property type="nucleotide sequence ID" value="NZ_OBMT01000001.1"/>
</dbReference>
<evidence type="ECO:0000313" key="2">
    <source>
        <dbReference type="Proteomes" id="UP000219111"/>
    </source>
</evidence>
<reference evidence="2" key="1">
    <citation type="submission" date="2017-08" db="EMBL/GenBank/DDBJ databases">
        <authorList>
            <person name="Varghese N."/>
            <person name="Submissions S."/>
        </authorList>
    </citation>
    <scope>NUCLEOTIDE SEQUENCE [LARGE SCALE GENOMIC DNA]</scope>
    <source>
        <strain evidence="2">JA276</strain>
    </source>
</reference>
<organism evidence="1 2">
    <name type="scientific">Rhodobacter maris</name>
    <dbReference type="NCBI Taxonomy" id="446682"/>
    <lineage>
        <taxon>Bacteria</taxon>
        <taxon>Pseudomonadati</taxon>
        <taxon>Pseudomonadota</taxon>
        <taxon>Alphaproteobacteria</taxon>
        <taxon>Rhodobacterales</taxon>
        <taxon>Rhodobacter group</taxon>
        <taxon>Rhodobacter</taxon>
    </lineage>
</organism>
<dbReference type="Proteomes" id="UP000219111">
    <property type="component" value="Unassembled WGS sequence"/>
</dbReference>
<sequence length="63" mass="6912">MPNTVPAAVPGLPAARLNEIHDCLALALDATERQTGYSQTEREARAYIRSALRQTCKLMEARA</sequence>
<accession>A0A285RKF4</accession>